<sequence>MIQRMIEIGEGYSDLYELFELAKSQKDRVKFLLKLTSEKNNQKCCTFAVILSPTSIGEFQPIYYCREGITLKENSITKREELFEDLAVTLNKEIITLHIRHSSSFHAIELYQQYLIGILRLNHFIPPMK</sequence>
<proteinExistence type="predicted"/>
<evidence type="ECO:0000313" key="2">
    <source>
        <dbReference type="EMBL" id="GGI14466.1"/>
    </source>
</evidence>
<dbReference type="Proteomes" id="UP000626244">
    <property type="component" value="Unassembled WGS sequence"/>
</dbReference>
<dbReference type="OrthoDB" id="2427086at2"/>
<organism evidence="2 3">
    <name type="scientific">Gottfriedia solisilvae</name>
    <dbReference type="NCBI Taxonomy" id="1516104"/>
    <lineage>
        <taxon>Bacteria</taxon>
        <taxon>Bacillati</taxon>
        <taxon>Bacillota</taxon>
        <taxon>Bacilli</taxon>
        <taxon>Bacillales</taxon>
        <taxon>Bacillaceae</taxon>
        <taxon>Gottfriedia</taxon>
    </lineage>
</organism>
<dbReference type="Pfam" id="PF23648">
    <property type="entry name" value="DUF7147"/>
    <property type="match status" value="1"/>
</dbReference>
<evidence type="ECO:0000313" key="3">
    <source>
        <dbReference type="Proteomes" id="UP000626244"/>
    </source>
</evidence>
<dbReference type="InterPro" id="IPR055571">
    <property type="entry name" value="DUF7147"/>
</dbReference>
<dbReference type="EMBL" id="BMHB01000001">
    <property type="protein sequence ID" value="GGI14466.1"/>
    <property type="molecule type" value="Genomic_DNA"/>
</dbReference>
<reference evidence="3" key="1">
    <citation type="journal article" date="2019" name="Int. J. Syst. Evol. Microbiol.">
        <title>The Global Catalogue of Microorganisms (GCM) 10K type strain sequencing project: providing services to taxonomists for standard genome sequencing and annotation.</title>
        <authorList>
            <consortium name="The Broad Institute Genomics Platform"/>
            <consortium name="The Broad Institute Genome Sequencing Center for Infectious Disease"/>
            <person name="Wu L."/>
            <person name="Ma J."/>
        </authorList>
    </citation>
    <scope>NUCLEOTIDE SEQUENCE [LARGE SCALE GENOMIC DNA]</scope>
    <source>
        <strain evidence="3">CGMCC 1.14993</strain>
    </source>
</reference>
<protein>
    <recommendedName>
        <fullName evidence="1">DUF7147 domain-containing protein</fullName>
    </recommendedName>
</protein>
<dbReference type="AlphaFoldDB" id="A0A8J3F2G8"/>
<gene>
    <name evidence="2" type="ORF">GCM10007380_23080</name>
</gene>
<keyword evidence="3" id="KW-1185">Reference proteome</keyword>
<evidence type="ECO:0000259" key="1">
    <source>
        <dbReference type="Pfam" id="PF23648"/>
    </source>
</evidence>
<name>A0A8J3F2G8_9BACI</name>
<accession>A0A8J3F2G8</accession>
<feature type="domain" description="DUF7147" evidence="1">
    <location>
        <begin position="1"/>
        <end position="125"/>
    </location>
</feature>
<dbReference type="RefSeq" id="WP_088000212.1">
    <property type="nucleotide sequence ID" value="NZ_BMHB01000001.1"/>
</dbReference>
<comment type="caution">
    <text evidence="2">The sequence shown here is derived from an EMBL/GenBank/DDBJ whole genome shotgun (WGS) entry which is preliminary data.</text>
</comment>